<evidence type="ECO:0008006" key="2">
    <source>
        <dbReference type="Google" id="ProtNLM"/>
    </source>
</evidence>
<dbReference type="SUPFAM" id="SSF48452">
    <property type="entry name" value="TPR-like"/>
    <property type="match status" value="1"/>
</dbReference>
<sequence>MPTLYALETSPEQSSELLDRFLADVGDDRLDLAFWAIERKLDIYEALGRLEEAATLLTRHRERFHASDLHDRFSYLEAWLLYKTGHYDEAETHLRTVRNRVEPVDEVHAMTGWLLGCVVMSDDGPQRPLEALSFFEDVITHHPDEPYAVASRLGLAEALAMLERHEEALDAYRIAIEELTAPADQRLVNLSDLPIGGQCPP</sequence>
<dbReference type="InterPro" id="IPR011990">
    <property type="entry name" value="TPR-like_helical_dom_sf"/>
</dbReference>
<comment type="caution">
    <text evidence="1">The sequence shown here is derived from an EMBL/GenBank/DDBJ whole genome shotgun (WGS) entry which is preliminary data.</text>
</comment>
<organism evidence="1">
    <name type="scientific">marine sediment metagenome</name>
    <dbReference type="NCBI Taxonomy" id="412755"/>
    <lineage>
        <taxon>unclassified sequences</taxon>
        <taxon>metagenomes</taxon>
        <taxon>ecological metagenomes</taxon>
    </lineage>
</organism>
<evidence type="ECO:0000313" key="1">
    <source>
        <dbReference type="EMBL" id="GAG46170.1"/>
    </source>
</evidence>
<protein>
    <recommendedName>
        <fullName evidence="2">Tetratricopeptide repeat protein</fullName>
    </recommendedName>
</protein>
<dbReference type="Pfam" id="PF13432">
    <property type="entry name" value="TPR_16"/>
    <property type="match status" value="2"/>
</dbReference>
<dbReference type="Gene3D" id="1.25.40.10">
    <property type="entry name" value="Tetratricopeptide repeat domain"/>
    <property type="match status" value="2"/>
</dbReference>
<feature type="non-terminal residue" evidence="1">
    <location>
        <position position="201"/>
    </location>
</feature>
<gene>
    <name evidence="1" type="ORF">S01H1_80235</name>
</gene>
<dbReference type="EMBL" id="BARS01054160">
    <property type="protein sequence ID" value="GAG46170.1"/>
    <property type="molecule type" value="Genomic_DNA"/>
</dbReference>
<name>X0XSD8_9ZZZZ</name>
<reference evidence="1" key="1">
    <citation type="journal article" date="2014" name="Front. Microbiol.">
        <title>High frequency of phylogenetically diverse reductive dehalogenase-homologous genes in deep subseafloor sedimentary metagenomes.</title>
        <authorList>
            <person name="Kawai M."/>
            <person name="Futagami T."/>
            <person name="Toyoda A."/>
            <person name="Takaki Y."/>
            <person name="Nishi S."/>
            <person name="Hori S."/>
            <person name="Arai W."/>
            <person name="Tsubouchi T."/>
            <person name="Morono Y."/>
            <person name="Uchiyama I."/>
            <person name="Ito T."/>
            <person name="Fujiyama A."/>
            <person name="Inagaki F."/>
            <person name="Takami H."/>
        </authorList>
    </citation>
    <scope>NUCLEOTIDE SEQUENCE</scope>
    <source>
        <strain evidence="1">Expedition CK06-06</strain>
    </source>
</reference>
<dbReference type="AlphaFoldDB" id="X0XSD8"/>
<proteinExistence type="predicted"/>
<accession>X0XSD8</accession>